<dbReference type="CDD" id="cd03811">
    <property type="entry name" value="GT4_GT28_WabH-like"/>
    <property type="match status" value="1"/>
</dbReference>
<dbReference type="STRING" id="1236971.JCM9152_2813"/>
<dbReference type="Gene3D" id="3.40.50.2000">
    <property type="entry name" value="Glycogen Phosphorylase B"/>
    <property type="match status" value="2"/>
</dbReference>
<evidence type="ECO:0000259" key="1">
    <source>
        <dbReference type="Pfam" id="PF00534"/>
    </source>
</evidence>
<dbReference type="Proteomes" id="UP000018895">
    <property type="component" value="Unassembled WGS sequence"/>
</dbReference>
<reference evidence="2" key="1">
    <citation type="journal article" date="2014" name="Genome Announc.">
        <title>Draft Genome Sequences of Three Alkaliphilic Bacillus Strains, Bacillus wakoensis JCM 9140T, Bacillus akibai JCM 9157T, and Bacillus hemicellulosilyticus JCM 9152T.</title>
        <authorList>
            <person name="Yuki M."/>
            <person name="Oshima K."/>
            <person name="Suda W."/>
            <person name="Oshida Y."/>
            <person name="Kitamura K."/>
            <person name="Iida T."/>
            <person name="Hattori M."/>
            <person name="Ohkuma M."/>
        </authorList>
    </citation>
    <scope>NUCLEOTIDE SEQUENCE [LARGE SCALE GENOMIC DNA]</scope>
    <source>
        <strain evidence="2">JCM 9152</strain>
    </source>
</reference>
<dbReference type="PANTHER" id="PTHR12526">
    <property type="entry name" value="GLYCOSYLTRANSFERASE"/>
    <property type="match status" value="1"/>
</dbReference>
<sequence>MKKSLLFVINNFNIGGPQKSLLALLHELDFKKYDVDLLILQEGGKLVEFLPSEVSLVNPHKKHRYAILSKKHISRYILEMCRSLDIKFLYNTLKSIIFGVYKRNMTESKQKFWQRNKEVLPKLEKYYDIAFGVSSGHSLYFIIDCVNAKRKINWIRTDYRVLKRNKKIDSEYISKAEMSLSVSEQCKDIFIDEFKEINPKVEVIYNLLPVNLYNTLPADTTLMKKELQNQINLLTICRLDPHKGLDIAIKCCKILLEEGLNIKWFVLGEGSYKTKVEEMIEEFNLQGSFILLGSHLNTMKYINESDIFVHPSRFEGKSNVVDEAKYLCKPIVVTNYNTATEQINNMGNGIITEIDEGSLAKGILSIIQDKSLENKFIQNLKNDQYDRRISIKKFDNLFS</sequence>
<dbReference type="EMBL" id="BAUU01000018">
    <property type="protein sequence ID" value="GAE31352.1"/>
    <property type="molecule type" value="Genomic_DNA"/>
</dbReference>
<feature type="domain" description="Glycosyl transferase family 1" evidence="1">
    <location>
        <begin position="229"/>
        <end position="382"/>
    </location>
</feature>
<dbReference type="InterPro" id="IPR001296">
    <property type="entry name" value="Glyco_trans_1"/>
</dbReference>
<dbReference type="PANTHER" id="PTHR12526:SF630">
    <property type="entry name" value="GLYCOSYLTRANSFERASE"/>
    <property type="match status" value="1"/>
</dbReference>
<dbReference type="Pfam" id="PF00534">
    <property type="entry name" value="Glycos_transf_1"/>
    <property type="match status" value="1"/>
</dbReference>
<dbReference type="GO" id="GO:0016757">
    <property type="term" value="F:glycosyltransferase activity"/>
    <property type="evidence" value="ECO:0007669"/>
    <property type="project" value="InterPro"/>
</dbReference>
<evidence type="ECO:0000313" key="3">
    <source>
        <dbReference type="Proteomes" id="UP000018895"/>
    </source>
</evidence>
<evidence type="ECO:0000313" key="2">
    <source>
        <dbReference type="EMBL" id="GAE31352.1"/>
    </source>
</evidence>
<dbReference type="RefSeq" id="WP_035344817.1">
    <property type="nucleotide sequence ID" value="NZ_BAUU01000018.1"/>
</dbReference>
<name>W4QHG2_9BACI</name>
<dbReference type="AlphaFoldDB" id="W4QHG2"/>
<keyword evidence="3" id="KW-1185">Reference proteome</keyword>
<proteinExistence type="predicted"/>
<gene>
    <name evidence="2" type="ORF">JCM9152_2813</name>
</gene>
<comment type="caution">
    <text evidence="2">The sequence shown here is derived from an EMBL/GenBank/DDBJ whole genome shotgun (WGS) entry which is preliminary data.</text>
</comment>
<dbReference type="OrthoDB" id="9813638at2"/>
<organism evidence="2 3">
    <name type="scientific">Halalkalibacter hemicellulosilyticusJCM 9152</name>
    <dbReference type="NCBI Taxonomy" id="1236971"/>
    <lineage>
        <taxon>Bacteria</taxon>
        <taxon>Bacillati</taxon>
        <taxon>Bacillota</taxon>
        <taxon>Bacilli</taxon>
        <taxon>Bacillales</taxon>
        <taxon>Bacillaceae</taxon>
        <taxon>Halalkalibacter</taxon>
    </lineage>
</organism>
<accession>W4QHG2</accession>
<dbReference type="SUPFAM" id="SSF53756">
    <property type="entry name" value="UDP-Glycosyltransferase/glycogen phosphorylase"/>
    <property type="match status" value="1"/>
</dbReference>
<protein>
    <recommendedName>
        <fullName evidence="1">Glycosyl transferase family 1 domain-containing protein</fullName>
    </recommendedName>
</protein>